<keyword evidence="8 14" id="KW-0809">Transit peptide</keyword>
<evidence type="ECO:0000256" key="3">
    <source>
        <dbReference type="ARBA" id="ARBA00020799"/>
    </source>
</evidence>
<evidence type="ECO:0000256" key="10">
    <source>
        <dbReference type="ARBA" id="ARBA00023010"/>
    </source>
</evidence>
<keyword evidence="18" id="KW-1185">Reference proteome</keyword>
<feature type="region of interest" description="Disordered" evidence="15">
    <location>
        <begin position="16"/>
        <end position="170"/>
    </location>
</feature>
<dbReference type="InterPro" id="IPR004274">
    <property type="entry name" value="FCP1_dom"/>
</dbReference>
<comment type="similarity">
    <text evidence="2 14">Belongs to the TIM50 family.</text>
</comment>
<dbReference type="FunFam" id="3.40.50.1000:FF:000019">
    <property type="entry name" value="Mitochondrial import inner membrane translocase subunit TIM50"/>
    <property type="match status" value="1"/>
</dbReference>
<dbReference type="Proteomes" id="UP000006757">
    <property type="component" value="Unassembled WGS sequence"/>
</dbReference>
<feature type="compositionally biased region" description="Basic and acidic residues" evidence="15">
    <location>
        <begin position="102"/>
        <end position="122"/>
    </location>
</feature>
<dbReference type="SUPFAM" id="SSF56784">
    <property type="entry name" value="HAD-like"/>
    <property type="match status" value="1"/>
</dbReference>
<evidence type="ECO:0000256" key="12">
    <source>
        <dbReference type="ARBA" id="ARBA00023136"/>
    </source>
</evidence>
<dbReference type="InterPro" id="IPR050365">
    <property type="entry name" value="TIM50"/>
</dbReference>
<dbReference type="HOGENOM" id="CLU_023309_1_1_1"/>
<feature type="compositionally biased region" description="Polar residues" evidence="15">
    <location>
        <begin position="76"/>
        <end position="86"/>
    </location>
</feature>
<keyword evidence="9" id="KW-1133">Transmembrane helix</keyword>
<dbReference type="GO" id="GO:0005744">
    <property type="term" value="C:TIM23 mitochondrial import inner membrane translocase complex"/>
    <property type="evidence" value="ECO:0007669"/>
    <property type="project" value="UniProtKB-UniRule"/>
</dbReference>
<keyword evidence="11 14" id="KW-0496">Mitochondrion</keyword>
<feature type="compositionally biased region" description="Low complexity" evidence="15">
    <location>
        <begin position="133"/>
        <end position="142"/>
    </location>
</feature>
<evidence type="ECO:0000259" key="16">
    <source>
        <dbReference type="PROSITE" id="PS50969"/>
    </source>
</evidence>
<proteinExistence type="inferred from homology"/>
<evidence type="ECO:0000256" key="9">
    <source>
        <dbReference type="ARBA" id="ARBA00022989"/>
    </source>
</evidence>
<evidence type="ECO:0000256" key="6">
    <source>
        <dbReference type="ARBA" id="ARBA00022792"/>
    </source>
</evidence>
<evidence type="ECO:0000313" key="17">
    <source>
        <dbReference type="EMBL" id="EKD03303.1"/>
    </source>
</evidence>
<dbReference type="EMBL" id="AMBO01000260">
    <property type="protein sequence ID" value="EKD03303.1"/>
    <property type="molecule type" value="Genomic_DNA"/>
</dbReference>
<keyword evidence="4 14" id="KW-0813">Transport</keyword>
<gene>
    <name evidence="17" type="ORF">A1Q2_02413</name>
</gene>
<keyword evidence="10 14" id="KW-0811">Translocation</keyword>
<evidence type="ECO:0000256" key="11">
    <source>
        <dbReference type="ARBA" id="ARBA00023128"/>
    </source>
</evidence>
<comment type="subunit">
    <text evidence="13">Component of the TIM23 complex, at least composed of TIM23, TIM17 and TIM50. Interacts with preproteins in transit.</text>
</comment>
<feature type="compositionally biased region" description="Low complexity" evidence="15">
    <location>
        <begin position="501"/>
        <end position="514"/>
    </location>
</feature>
<dbReference type="SMART" id="SM00577">
    <property type="entry name" value="CPDc"/>
    <property type="match status" value="1"/>
</dbReference>
<feature type="domain" description="FCP1 homology" evidence="16">
    <location>
        <begin position="242"/>
        <end position="386"/>
    </location>
</feature>
<dbReference type="InterPro" id="IPR023214">
    <property type="entry name" value="HAD_sf"/>
</dbReference>
<evidence type="ECO:0000256" key="2">
    <source>
        <dbReference type="ARBA" id="ARBA00006344"/>
    </source>
</evidence>
<keyword evidence="6" id="KW-0999">Mitochondrion inner membrane</keyword>
<evidence type="ECO:0000256" key="14">
    <source>
        <dbReference type="RuleBase" id="RU365079"/>
    </source>
</evidence>
<comment type="function">
    <text evidence="14">Essential component of the TIM23 complex, a complex that mediates the translocation of transit peptide-containing proteins across the mitochondrial inner membrane.</text>
</comment>
<evidence type="ECO:0000313" key="18">
    <source>
        <dbReference type="Proteomes" id="UP000006757"/>
    </source>
</evidence>
<evidence type="ECO:0000256" key="1">
    <source>
        <dbReference type="ARBA" id="ARBA00004434"/>
    </source>
</evidence>
<dbReference type="InParanoid" id="K1W330"/>
<dbReference type="Gene3D" id="3.40.50.1000">
    <property type="entry name" value="HAD superfamily/HAD-like"/>
    <property type="match status" value="1"/>
</dbReference>
<evidence type="ECO:0000256" key="4">
    <source>
        <dbReference type="ARBA" id="ARBA00022448"/>
    </source>
</evidence>
<dbReference type="PANTHER" id="PTHR12210">
    <property type="entry name" value="DULLARD PROTEIN PHOSPHATASE"/>
    <property type="match status" value="1"/>
</dbReference>
<dbReference type="GO" id="GO:0015031">
    <property type="term" value="P:protein transport"/>
    <property type="evidence" value="ECO:0007669"/>
    <property type="project" value="UniProtKB-KW"/>
</dbReference>
<dbReference type="STRING" id="1220162.K1W330"/>
<dbReference type="OrthoDB" id="287041at2759"/>
<feature type="compositionally biased region" description="Basic residues" evidence="15">
    <location>
        <begin position="152"/>
        <end position="161"/>
    </location>
</feature>
<protein>
    <recommendedName>
        <fullName evidence="3 14">Mitochondrial import inner membrane translocase subunit TIM50</fullName>
    </recommendedName>
</protein>
<dbReference type="OMA" id="NLRQPYT"/>
<dbReference type="CDD" id="cd07521">
    <property type="entry name" value="HAD_FCP1-like"/>
    <property type="match status" value="1"/>
</dbReference>
<feature type="region of interest" description="Disordered" evidence="15">
    <location>
        <begin position="488"/>
        <end position="514"/>
    </location>
</feature>
<evidence type="ECO:0000256" key="15">
    <source>
        <dbReference type="SAM" id="MobiDB-lite"/>
    </source>
</evidence>
<reference evidence="17 18" key="1">
    <citation type="journal article" date="2012" name="Eukaryot. Cell">
        <title>Genome sequence of the Trichosporon asahii environmental strain CBS 8904.</title>
        <authorList>
            <person name="Yang R.Y."/>
            <person name="Li H.T."/>
            <person name="Zhu H."/>
            <person name="Zhou G.P."/>
            <person name="Wang M."/>
            <person name="Wang L."/>
        </authorList>
    </citation>
    <scope>NUCLEOTIDE SEQUENCE [LARGE SCALE GENOMIC DNA]</scope>
    <source>
        <strain evidence="17 18">CBS 8904</strain>
    </source>
</reference>
<comment type="subcellular location">
    <subcellularLocation>
        <location evidence="1 14">Mitochondrion inner membrane</location>
        <topology evidence="1 14">Single-pass membrane protein</topology>
    </subcellularLocation>
</comment>
<sequence length="514" mass="57486">MLRHGVLSAACAARALPRRQLSTTAPRYIRIKKPEGAEPAKPTPPPKAPEQPSPAEKPASVPPSVDAGKKFEPEVNAQNVETTTPGAASEPLASAVPPSEPPKPEETKVEEPVEEIPDKPDLSKLPSLNIDPEAQARAQEAIEQPKEDAKGQKKTGAGKKPPKYESSIDRKRRNVARLGYAGLFVGVIAAAYYVGENQGEKEGEAKEKKSFIEQFKANFNALGDIFSKPAFEVLLPDPLPPPHQRPYTLLVDLEDMLVHSSWDRQHGWRTAKRPGVDYFLGYLSQFYEIVLFSSQPSFTGLPVSEKLDPMTLYLPYKLFRENTRYVDGKVVKDIDYLNRDPKKVVMLDVNPEHAHLQPDNAIIMPRWDGKAGDKGLIEMIPFLECKSKRAFHYAGKDIPREYAKKEAEQKAAAIAEWERTHPNKGSSWTAGLFGGGQTRPQQPMTYLEIKRQQAQRAYEEEQKYYNEHKEDLIEEDKQRQLQAMKGSLFGMMGGGDEKVAQEAAAQQQAQQQQK</sequence>
<dbReference type="InterPro" id="IPR036412">
    <property type="entry name" value="HAD-like_sf"/>
</dbReference>
<dbReference type="eggNOG" id="KOG2832">
    <property type="taxonomic scope" value="Eukaryota"/>
</dbReference>
<dbReference type="FunCoup" id="K1W330">
    <property type="interactions" value="71"/>
</dbReference>
<comment type="caution">
    <text evidence="17">The sequence shown here is derived from an EMBL/GenBank/DDBJ whole genome shotgun (WGS) entry which is preliminary data.</text>
</comment>
<keyword evidence="7 14" id="KW-0653">Protein transport</keyword>
<dbReference type="PROSITE" id="PS50969">
    <property type="entry name" value="FCP1"/>
    <property type="match status" value="1"/>
</dbReference>
<name>K1W330_TRIAC</name>
<evidence type="ECO:0000256" key="5">
    <source>
        <dbReference type="ARBA" id="ARBA00022692"/>
    </source>
</evidence>
<evidence type="ECO:0000256" key="7">
    <source>
        <dbReference type="ARBA" id="ARBA00022927"/>
    </source>
</evidence>
<evidence type="ECO:0000256" key="8">
    <source>
        <dbReference type="ARBA" id="ARBA00022946"/>
    </source>
</evidence>
<accession>K1W330</accession>
<dbReference type="AlphaFoldDB" id="K1W330"/>
<feature type="compositionally biased region" description="Pro residues" evidence="15">
    <location>
        <begin position="41"/>
        <end position="52"/>
    </location>
</feature>
<dbReference type="Pfam" id="PF03031">
    <property type="entry name" value="NIF"/>
    <property type="match status" value="1"/>
</dbReference>
<keyword evidence="5" id="KW-0812">Transmembrane</keyword>
<organism evidence="17 18">
    <name type="scientific">Trichosporon asahii var. asahii (strain CBS 8904)</name>
    <name type="common">Yeast</name>
    <dbReference type="NCBI Taxonomy" id="1220162"/>
    <lineage>
        <taxon>Eukaryota</taxon>
        <taxon>Fungi</taxon>
        <taxon>Dikarya</taxon>
        <taxon>Basidiomycota</taxon>
        <taxon>Agaricomycotina</taxon>
        <taxon>Tremellomycetes</taxon>
        <taxon>Trichosporonales</taxon>
        <taxon>Trichosporonaceae</taxon>
        <taxon>Trichosporon</taxon>
    </lineage>
</organism>
<keyword evidence="12" id="KW-0472">Membrane</keyword>
<evidence type="ECO:0000256" key="13">
    <source>
        <dbReference type="ARBA" id="ARBA00065975"/>
    </source>
</evidence>